<keyword evidence="2" id="KW-1185">Reference proteome</keyword>
<accession>A0ACC0Y9Q9</accession>
<evidence type="ECO:0000313" key="2">
    <source>
        <dbReference type="Proteomes" id="UP001163603"/>
    </source>
</evidence>
<gene>
    <name evidence="1" type="ORF">Pint_13431</name>
</gene>
<comment type="caution">
    <text evidence="1">The sequence shown here is derived from an EMBL/GenBank/DDBJ whole genome shotgun (WGS) entry which is preliminary data.</text>
</comment>
<dbReference type="EMBL" id="CM047743">
    <property type="protein sequence ID" value="KAJ0031844.1"/>
    <property type="molecule type" value="Genomic_DNA"/>
</dbReference>
<name>A0ACC0Y9Q9_9ROSI</name>
<sequence>MPPFFGQLRGPCNFRATITLNQKSTSLIETTKMSLSIDGVGGAPAEMKSVAVAVNVGEGSGGGNGSRRAVRWAVENLMNKADRFILVHVMPPITSIPTPSGECIPVAELDENVVKVYMQDVKLKTEEIFIPYKKLCKTRKVETLVLEDDNPASALLRYVSAARINSLVLGSCYTNCIVRKLKGPGVPTTVLKSSPSTCDIYVVSKRRVITDSANSTSTSETSTRLQALTQRDYGEGYNGINEQLSGLSASSVDTKVHKNFGASSENYPSSYAFSNISSPVNASVNMNFNCQNLGDNFETTLVKQCNSMASTIPEQSAVHAEIEKLRLELQTTVAMYERACEEVVHAQNKVGDFQKLKEWKSTLRFNWSLISLQVQLLSSGCVEEARKVNAALERKETLSKIAAEEKAKHLQVLKEVEEAKKLLDKEAYERQIAEVKAQKESSEKQKIVDALLYNDRRYRRYTKDEIEVATDFFSENNVIGEGGYGKVYKCNIDHTPVAVKVLWPDAVKKKDEFLKEVEVLSQIRHPHMVLLLGACPEISCLVYEYLENGSLDEYILHQNGKPSLPWFVRFRLVFEVACGLAFLHNSKPEPIVHRDLKPGNILLDGNYVSKIGDVGLAKFMYDIVPDNITEYRDSIIAGTLHYMDPEYQRTGTLRPKSDLYAFGVIVLQLLTARSPNGLILKVENAIKSSTFANILDKSVTDWPVAEAEELAQIALKCSKLRCRDRPDLDTEIMPVLKRLKDFADTRVKLNRDNIYAPNHFFCPILQEVMEDPYIAADGFTYEHRAIKAWLERHNVSPVTKLRLQHSMVIPNYTLRSAIQEWKSPVTYSGAISAKDC</sequence>
<proteinExistence type="predicted"/>
<reference evidence="2" key="1">
    <citation type="journal article" date="2023" name="G3 (Bethesda)">
        <title>Genome assembly and association tests identify interacting loci associated with vigor, precocity, and sex in interspecific pistachio rootstocks.</title>
        <authorList>
            <person name="Palmer W."/>
            <person name="Jacygrad E."/>
            <person name="Sagayaradj S."/>
            <person name="Cavanaugh K."/>
            <person name="Han R."/>
            <person name="Bertier L."/>
            <person name="Beede B."/>
            <person name="Kafkas S."/>
            <person name="Golino D."/>
            <person name="Preece J."/>
            <person name="Michelmore R."/>
        </authorList>
    </citation>
    <scope>NUCLEOTIDE SEQUENCE [LARGE SCALE GENOMIC DNA]</scope>
</reference>
<protein>
    <submittedName>
        <fullName evidence="1">Uncharacterized protein</fullName>
    </submittedName>
</protein>
<dbReference type="Proteomes" id="UP001163603">
    <property type="component" value="Chromosome 8"/>
</dbReference>
<organism evidence="1 2">
    <name type="scientific">Pistacia integerrima</name>
    <dbReference type="NCBI Taxonomy" id="434235"/>
    <lineage>
        <taxon>Eukaryota</taxon>
        <taxon>Viridiplantae</taxon>
        <taxon>Streptophyta</taxon>
        <taxon>Embryophyta</taxon>
        <taxon>Tracheophyta</taxon>
        <taxon>Spermatophyta</taxon>
        <taxon>Magnoliopsida</taxon>
        <taxon>eudicotyledons</taxon>
        <taxon>Gunneridae</taxon>
        <taxon>Pentapetalae</taxon>
        <taxon>rosids</taxon>
        <taxon>malvids</taxon>
        <taxon>Sapindales</taxon>
        <taxon>Anacardiaceae</taxon>
        <taxon>Pistacia</taxon>
    </lineage>
</organism>
<evidence type="ECO:0000313" key="1">
    <source>
        <dbReference type="EMBL" id="KAJ0031844.1"/>
    </source>
</evidence>